<organism evidence="1 2">
    <name type="scientific">Corynebacterium resistens (strain DSM 45100 / JCM 12819 / GTC 2026 / SICGH 158)</name>
    <dbReference type="NCBI Taxonomy" id="662755"/>
    <lineage>
        <taxon>Bacteria</taxon>
        <taxon>Bacillati</taxon>
        <taxon>Actinomycetota</taxon>
        <taxon>Actinomycetes</taxon>
        <taxon>Mycobacteriales</taxon>
        <taxon>Corynebacteriaceae</taxon>
        <taxon>Corynebacterium</taxon>
    </lineage>
</organism>
<keyword evidence="2" id="KW-1185">Reference proteome</keyword>
<reference evidence="1 2" key="1">
    <citation type="journal article" date="2012" name="BMC Genomics">
        <title>Complete genome sequence, lifestyle, and multi-drug resistance of the human pathogen Corynebacterium resistens DSM 45100 isolated from blood samples of a leukemia patient.</title>
        <authorList>
            <person name="Schroder J."/>
            <person name="Maus I."/>
            <person name="Meyer K."/>
            <person name="Wordemann S."/>
            <person name="Blom J."/>
            <person name="Jaenicke S."/>
            <person name="Schneider J."/>
            <person name="Trost E."/>
            <person name="Tauch A."/>
        </authorList>
    </citation>
    <scope>NUCLEOTIDE SEQUENCE [LARGE SCALE GENOMIC DNA]</scope>
    <source>
        <strain evidence="2">DSM 45100 / JCM 12819 / CCUG 50093 / GTC 2026 / SICGH 158</strain>
    </source>
</reference>
<dbReference type="AlphaFoldDB" id="F8E2A4"/>
<dbReference type="EMBL" id="CP002857">
    <property type="protein sequence ID" value="AEI10222.1"/>
    <property type="molecule type" value="Genomic_DNA"/>
</dbReference>
<evidence type="ECO:0000313" key="1">
    <source>
        <dbReference type="EMBL" id="AEI10222.1"/>
    </source>
</evidence>
<protein>
    <submittedName>
        <fullName evidence="1">Uncharacterized protein</fullName>
    </submittedName>
</protein>
<dbReference type="Proteomes" id="UP000000492">
    <property type="component" value="Chromosome"/>
</dbReference>
<evidence type="ECO:0000313" key="2">
    <source>
        <dbReference type="Proteomes" id="UP000000492"/>
    </source>
</evidence>
<gene>
    <name evidence="1" type="ordered locus">CRES_1869</name>
</gene>
<dbReference type="KEGG" id="crd:CRES_1869"/>
<sequence length="82" mass="9233">MGEDQPQPCALALTTRKLRDWPIRQIGATRPNKDSYVYIARNLTNWAEALELEDTFLANRDKIITSATNGQNIVFSPNSVRG</sequence>
<proteinExistence type="predicted"/>
<name>F8E2A4_CORRG</name>
<accession>F8E2A4</accession>
<dbReference type="HOGENOM" id="CLU_2552518_0_0_11"/>